<dbReference type="RefSeq" id="WP_203683678.1">
    <property type="nucleotide sequence ID" value="NZ_BOMW01000061.1"/>
</dbReference>
<name>A0A919TN32_9ACTN</name>
<reference evidence="1" key="1">
    <citation type="submission" date="2021-01" db="EMBL/GenBank/DDBJ databases">
        <title>Whole genome shotgun sequence of Actinoplanes siamensis NBRC 109076.</title>
        <authorList>
            <person name="Komaki H."/>
            <person name="Tamura T."/>
        </authorList>
    </citation>
    <scope>NUCLEOTIDE SEQUENCE</scope>
    <source>
        <strain evidence="1">NBRC 109076</strain>
    </source>
</reference>
<accession>A0A919TN32</accession>
<comment type="caution">
    <text evidence="1">The sequence shown here is derived from an EMBL/GenBank/DDBJ whole genome shotgun (WGS) entry which is preliminary data.</text>
</comment>
<organism evidence="1 2">
    <name type="scientific">Actinoplanes siamensis</name>
    <dbReference type="NCBI Taxonomy" id="1223317"/>
    <lineage>
        <taxon>Bacteria</taxon>
        <taxon>Bacillati</taxon>
        <taxon>Actinomycetota</taxon>
        <taxon>Actinomycetes</taxon>
        <taxon>Micromonosporales</taxon>
        <taxon>Micromonosporaceae</taxon>
        <taxon>Actinoplanes</taxon>
    </lineage>
</organism>
<evidence type="ECO:0000313" key="2">
    <source>
        <dbReference type="Proteomes" id="UP000629619"/>
    </source>
</evidence>
<dbReference type="AlphaFoldDB" id="A0A919TN32"/>
<sequence length="135" mass="14837">MTAQHLLAAAQTCDRAFGFLVGELGYRRDPARYEHGGFALRYRGPVTGVVVAWYPRDTLKVWVVRLAGGEFPKGPDAGRNRFALEDVEALSGHARRVGPWQLHVVPNDETARLLAGNLRRYAADLLGGDLSRLPG</sequence>
<dbReference type="EMBL" id="BOMW01000061">
    <property type="protein sequence ID" value="GIF08317.1"/>
    <property type="molecule type" value="Genomic_DNA"/>
</dbReference>
<keyword evidence="2" id="KW-1185">Reference proteome</keyword>
<proteinExistence type="predicted"/>
<protein>
    <submittedName>
        <fullName evidence="1">Uncharacterized protein</fullName>
    </submittedName>
</protein>
<gene>
    <name evidence="1" type="ORF">Asi03nite_58550</name>
</gene>
<evidence type="ECO:0000313" key="1">
    <source>
        <dbReference type="EMBL" id="GIF08317.1"/>
    </source>
</evidence>
<dbReference type="Proteomes" id="UP000629619">
    <property type="component" value="Unassembled WGS sequence"/>
</dbReference>